<accession>A0A0U3QCN7</accession>
<dbReference type="KEGG" id="pphr:APZ00_20140"/>
<evidence type="ECO:0000313" key="2">
    <source>
        <dbReference type="EMBL" id="ALV30265.1"/>
    </source>
</evidence>
<gene>
    <name evidence="2" type="ORF">APZ00_20140</name>
</gene>
<dbReference type="STRING" id="121719.APZ00_20140"/>
<dbReference type="Proteomes" id="UP000064921">
    <property type="component" value="Chromosome"/>
</dbReference>
<reference evidence="2 3" key="1">
    <citation type="submission" date="2015-10" db="EMBL/GenBank/DDBJ databases">
        <title>The world's first case of liver abscess caused by Pannonibacter phragmitetus.</title>
        <authorList>
            <person name="Ming D."/>
            <person name="Wang M."/>
            <person name="Zhou Y."/>
            <person name="Jiang T."/>
            <person name="Hu S."/>
        </authorList>
    </citation>
    <scope>NUCLEOTIDE SEQUENCE [LARGE SCALE GENOMIC DNA]</scope>
    <source>
        <strain evidence="2 3">31801</strain>
    </source>
</reference>
<dbReference type="Gene3D" id="1.10.260.40">
    <property type="entry name" value="lambda repressor-like DNA-binding domains"/>
    <property type="match status" value="1"/>
</dbReference>
<keyword evidence="3" id="KW-1185">Reference proteome</keyword>
<protein>
    <submittedName>
        <fullName evidence="2">Uncharacterized protein</fullName>
    </submittedName>
</protein>
<evidence type="ECO:0000313" key="3">
    <source>
        <dbReference type="Proteomes" id="UP000064921"/>
    </source>
</evidence>
<organism evidence="2 3">
    <name type="scientific">Pannonibacter phragmitetus</name>
    <dbReference type="NCBI Taxonomy" id="121719"/>
    <lineage>
        <taxon>Bacteria</taxon>
        <taxon>Pseudomonadati</taxon>
        <taxon>Pseudomonadota</taxon>
        <taxon>Alphaproteobacteria</taxon>
        <taxon>Hyphomicrobiales</taxon>
        <taxon>Stappiaceae</taxon>
        <taxon>Pannonibacter</taxon>
    </lineage>
</organism>
<dbReference type="EMBL" id="CP013068">
    <property type="protein sequence ID" value="ALV30265.1"/>
    <property type="molecule type" value="Genomic_DNA"/>
</dbReference>
<dbReference type="SUPFAM" id="SSF47413">
    <property type="entry name" value="lambda repressor-like DNA-binding domains"/>
    <property type="match status" value="1"/>
</dbReference>
<feature type="region of interest" description="Disordered" evidence="1">
    <location>
        <begin position="42"/>
        <end position="66"/>
    </location>
</feature>
<sequence length="66" mass="7371">MTHITTVFDSVALGQLIRTERKRQQLTQKQLAGVAVRFPREQESGKGNCRTVSPRSYASDFDGSLC</sequence>
<dbReference type="GO" id="GO:0003677">
    <property type="term" value="F:DNA binding"/>
    <property type="evidence" value="ECO:0007669"/>
    <property type="project" value="InterPro"/>
</dbReference>
<evidence type="ECO:0000256" key="1">
    <source>
        <dbReference type="SAM" id="MobiDB-lite"/>
    </source>
</evidence>
<name>A0A0U3QCN7_9HYPH</name>
<dbReference type="InterPro" id="IPR010982">
    <property type="entry name" value="Lambda_DNA-bd_dom_sf"/>
</dbReference>
<dbReference type="AlphaFoldDB" id="A0A0U3QCN7"/>
<proteinExistence type="predicted"/>